<proteinExistence type="inferred from homology"/>
<reference evidence="6" key="1">
    <citation type="submission" date="2019-08" db="EMBL/GenBank/DDBJ databases">
        <authorList>
            <person name="Kucharzyk K."/>
            <person name="Murdoch R.W."/>
            <person name="Higgins S."/>
            <person name="Loffler F."/>
        </authorList>
    </citation>
    <scope>NUCLEOTIDE SEQUENCE</scope>
</reference>
<dbReference type="PANTHER" id="PTHR13847">
    <property type="entry name" value="SARCOSINE DEHYDROGENASE-RELATED"/>
    <property type="match status" value="1"/>
</dbReference>
<evidence type="ECO:0000313" key="6">
    <source>
        <dbReference type="EMBL" id="MPL55434.1"/>
    </source>
</evidence>
<evidence type="ECO:0000256" key="2">
    <source>
        <dbReference type="ARBA" id="ARBA00009410"/>
    </source>
</evidence>
<dbReference type="EC" id="1.5.-.-" evidence="6"/>
<dbReference type="EMBL" id="VSSQ01000002">
    <property type="protein sequence ID" value="MPL55434.1"/>
    <property type="molecule type" value="Genomic_DNA"/>
</dbReference>
<dbReference type="GO" id="GO:0016491">
    <property type="term" value="F:oxidoreductase activity"/>
    <property type="evidence" value="ECO:0007669"/>
    <property type="project" value="UniProtKB-KW"/>
</dbReference>
<protein>
    <submittedName>
        <fullName evidence="6">tRNA 5-methylaminomethyl-2-thiouridine biosynthesis bifunctional protein MnmC</fullName>
        <ecNumber evidence="6">1.5.-.-</ecNumber>
    </submittedName>
</protein>
<dbReference type="SUPFAM" id="SSF51971">
    <property type="entry name" value="Nucleotide-binding domain"/>
    <property type="match status" value="1"/>
</dbReference>
<evidence type="ECO:0000259" key="5">
    <source>
        <dbReference type="Pfam" id="PF01266"/>
    </source>
</evidence>
<dbReference type="InterPro" id="IPR036188">
    <property type="entry name" value="FAD/NAD-bd_sf"/>
</dbReference>
<dbReference type="Gene3D" id="3.50.50.60">
    <property type="entry name" value="FAD/NAD(P)-binding domain"/>
    <property type="match status" value="1"/>
</dbReference>
<accession>A0A644SL82</accession>
<feature type="domain" description="FAD dependent oxidoreductase" evidence="5">
    <location>
        <begin position="7"/>
        <end position="319"/>
    </location>
</feature>
<name>A0A644SL82_9ZZZZ</name>
<evidence type="ECO:0000256" key="4">
    <source>
        <dbReference type="ARBA" id="ARBA00023002"/>
    </source>
</evidence>
<gene>
    <name evidence="6" type="primary">mnmC_1</name>
    <name evidence="6" type="ORF">SDC9_00909</name>
</gene>
<comment type="similarity">
    <text evidence="2">Belongs to the DadA oxidoreductase family.</text>
</comment>
<dbReference type="GO" id="GO:0005737">
    <property type="term" value="C:cytoplasm"/>
    <property type="evidence" value="ECO:0007669"/>
    <property type="project" value="TreeGrafter"/>
</dbReference>
<dbReference type="InterPro" id="IPR006076">
    <property type="entry name" value="FAD-dep_OxRdtase"/>
</dbReference>
<comment type="caution">
    <text evidence="6">The sequence shown here is derived from an EMBL/GenBank/DDBJ whole genome shotgun (WGS) entry which is preliminary data.</text>
</comment>
<dbReference type="Gene3D" id="3.30.9.10">
    <property type="entry name" value="D-Amino Acid Oxidase, subunit A, domain 2"/>
    <property type="match status" value="1"/>
</dbReference>
<comment type="cofactor">
    <cofactor evidence="1">
        <name>FAD</name>
        <dbReference type="ChEBI" id="CHEBI:57692"/>
    </cofactor>
</comment>
<keyword evidence="4 6" id="KW-0560">Oxidoreductase</keyword>
<keyword evidence="3" id="KW-0285">Flavoprotein</keyword>
<evidence type="ECO:0000256" key="3">
    <source>
        <dbReference type="ARBA" id="ARBA00022630"/>
    </source>
</evidence>
<sequence>MTKSVEYIIVGDGYAAMFLAHQFIKNNKSFLLFTEGKKSASMVSAGMINPAVLKRFTTFWLAQEQIDSLKNTMTEIKQYTGQNYLIEKPILRVFHDEKEKELWLKKSDDESLKPFLSKDFVKLNSVKNPFECGVVIQSARLDVSGFFTDMMNFLESQNYLIKEKFDYQLLKPNDSTYKDISFKKIIFAEGMAVKENPFFAEIPVHQNKGHHLEVQLSVPLKDDFTIKKKHFIFPLNNGNYYYYGGTYDREQIHHKIDDAAVEKLTNALAEFYPHDFEVKVVKFGFRPTVKDRRPILGNHPEFSNLYVFNGLGARGILNGNYFSINLYHHLENGEEIHPEVDLKRFQ</sequence>
<dbReference type="AlphaFoldDB" id="A0A644SL82"/>
<dbReference type="Pfam" id="PF01266">
    <property type="entry name" value="DAO"/>
    <property type="match status" value="1"/>
</dbReference>
<dbReference type="PANTHER" id="PTHR13847:SF286">
    <property type="entry name" value="D-AMINO ACID DEHYDROGENASE"/>
    <property type="match status" value="1"/>
</dbReference>
<evidence type="ECO:0000256" key="1">
    <source>
        <dbReference type="ARBA" id="ARBA00001974"/>
    </source>
</evidence>
<organism evidence="6">
    <name type="scientific">bioreactor metagenome</name>
    <dbReference type="NCBI Taxonomy" id="1076179"/>
    <lineage>
        <taxon>unclassified sequences</taxon>
        <taxon>metagenomes</taxon>
        <taxon>ecological metagenomes</taxon>
    </lineage>
</organism>